<sequence length="88" mass="9820">MNVLLIYPKFPDTFWSFTFALSFIGKKAAFPPLGLLTVASLLPDKWYKRLVDVNVDSLKDKGPSMGGYGLYRRHGGSAGICETNHRLL</sequence>
<organism evidence="1">
    <name type="scientific">uncultured Desulfobacterium sp</name>
    <dbReference type="NCBI Taxonomy" id="201089"/>
    <lineage>
        <taxon>Bacteria</taxon>
        <taxon>Pseudomonadati</taxon>
        <taxon>Thermodesulfobacteriota</taxon>
        <taxon>Desulfobacteria</taxon>
        <taxon>Desulfobacterales</taxon>
        <taxon>Desulfobacteriaceae</taxon>
        <taxon>Desulfobacterium</taxon>
        <taxon>environmental samples</taxon>
    </lineage>
</organism>
<accession>E1YH40</accession>
<evidence type="ECO:0008006" key="2">
    <source>
        <dbReference type="Google" id="ProtNLM"/>
    </source>
</evidence>
<protein>
    <recommendedName>
        <fullName evidence="2">B12-binding domain-containing radical SAM protein</fullName>
    </recommendedName>
</protein>
<evidence type="ECO:0000313" key="1">
    <source>
        <dbReference type="EMBL" id="CBX29884.1"/>
    </source>
</evidence>
<dbReference type="EMBL" id="FR695873">
    <property type="protein sequence ID" value="CBX29884.1"/>
    <property type="molecule type" value="Genomic_DNA"/>
</dbReference>
<reference evidence="1" key="1">
    <citation type="journal article" date="2011" name="Environ. Microbiol.">
        <title>Genomic insights into the metabolic potential of the polycyclic aromatic hydrocarbon degrading sulfate-reducing Deltaproteobacterium N47.</title>
        <authorList>
            <person name="Bergmann F."/>
            <person name="Selesi D."/>
            <person name="Weinmaier T."/>
            <person name="Tischler P."/>
            <person name="Rattei T."/>
            <person name="Meckenstock R.U."/>
        </authorList>
    </citation>
    <scope>NUCLEOTIDE SEQUENCE</scope>
</reference>
<name>E1YH40_9BACT</name>
<proteinExistence type="predicted"/>
<gene>
    <name evidence="1" type="ORF">N47_F15790</name>
</gene>
<dbReference type="AlphaFoldDB" id="E1YH40"/>